<dbReference type="RefSeq" id="WP_209703062.1">
    <property type="nucleotide sequence ID" value="NZ_JAGGLM010000022.1"/>
</dbReference>
<protein>
    <recommendedName>
        <fullName evidence="1">6-hydroxymethylpterin diphosphokinase MptE-like domain-containing protein</fullName>
    </recommendedName>
</protein>
<reference evidence="2 3" key="1">
    <citation type="submission" date="2021-03" db="EMBL/GenBank/DDBJ databases">
        <title>Genomic Encyclopedia of Type Strains, Phase IV (KMG-IV): sequencing the most valuable type-strain genomes for metagenomic binning, comparative biology and taxonomic classification.</title>
        <authorList>
            <person name="Goeker M."/>
        </authorList>
    </citation>
    <scope>NUCLEOTIDE SEQUENCE [LARGE SCALE GENOMIC DNA]</scope>
    <source>
        <strain evidence="2 3">DSM 28783</strain>
    </source>
</reference>
<keyword evidence="3" id="KW-1185">Reference proteome</keyword>
<evidence type="ECO:0000313" key="3">
    <source>
        <dbReference type="Proteomes" id="UP001519307"/>
    </source>
</evidence>
<sequence>MNFYEENLKLFKNKIPILYETVENEKSIFDVELESVNETFNYTVTKGDKKCFIHSVFDIREEMYQMFKKVDKNVTTLIIFGLGCGYALNYIKDNFKSIQNILVIEPSLEIFKIFMKNVNVYNEVRQYANVTFIVNKNAQSTSGLLFEYIKDKVSKPVSIVYNISCRTIFNDYYEHINRTVVDCISKTTINLATNVYFKKQWTYNPIKNLKQKGILIDNLFNKFKGKSAIIVSAGPSLNKNIHLLEYAQNKALIATVGTASKILESSNIKPHFRFAMDSQEGEKTIFENLKEDNSILVYSDRVYHEVAPLFNRKIRMILDLDYITRYIYIKSNIEFKTVKSGFSIANTALDVLIKLGFKNIIFLGQDMCYTEDRLYATGSWLKKDKLDVDDGRKYIKTKDIYGNCVYTEEGFIGIKTIFENIIEYNPNINYINATEGGLGINGTKIKTFQQVLDEDLIDKYDYDAYFDDLFEKNIDNDDSDKIFNTIINLENEIDEMIKINDARIKGLKKIDRYLKKGLGINKIEQETVYLNSYEENLRQIDSYNNCIKLMMDDIYKTVLNKFKYEGEDSKKAILNSKKVLELISYELRQYLNFLKSCIKYSWYSDDK</sequence>
<dbReference type="PANTHER" id="PTHR41786:SF1">
    <property type="entry name" value="6-HYDROXYMETHYLPTERIN DIPHOSPHOKINASE MPTE-LIKE DOMAIN-CONTAINING PROTEIN"/>
    <property type="match status" value="1"/>
</dbReference>
<dbReference type="PANTHER" id="PTHR41786">
    <property type="entry name" value="MOTILITY ACCESSORY FACTOR MAF"/>
    <property type="match status" value="1"/>
</dbReference>
<feature type="domain" description="6-hydroxymethylpterin diphosphokinase MptE-like" evidence="1">
    <location>
        <begin position="206"/>
        <end position="371"/>
    </location>
</feature>
<accession>A0ABS4KUS8</accession>
<dbReference type="EMBL" id="JAGGLM010000022">
    <property type="protein sequence ID" value="MBP2033808.1"/>
    <property type="molecule type" value="Genomic_DNA"/>
</dbReference>
<dbReference type="Proteomes" id="UP001519307">
    <property type="component" value="Unassembled WGS sequence"/>
</dbReference>
<dbReference type="Pfam" id="PF01973">
    <property type="entry name" value="MptE-like"/>
    <property type="match status" value="1"/>
</dbReference>
<evidence type="ECO:0000313" key="2">
    <source>
        <dbReference type="EMBL" id="MBP2033808.1"/>
    </source>
</evidence>
<name>A0ABS4KUS8_9CLOT</name>
<comment type="caution">
    <text evidence="2">The sequence shown here is derived from an EMBL/GenBank/DDBJ whole genome shotgun (WGS) entry which is preliminary data.</text>
</comment>
<gene>
    <name evidence="2" type="ORF">J2Z42_002515</name>
</gene>
<dbReference type="InterPro" id="IPR002826">
    <property type="entry name" value="MptE-like"/>
</dbReference>
<organism evidence="2 3">
    <name type="scientific">Clostridium algifaecis</name>
    <dbReference type="NCBI Taxonomy" id="1472040"/>
    <lineage>
        <taxon>Bacteria</taxon>
        <taxon>Bacillati</taxon>
        <taxon>Bacillota</taxon>
        <taxon>Clostridia</taxon>
        <taxon>Eubacteriales</taxon>
        <taxon>Clostridiaceae</taxon>
        <taxon>Clostridium</taxon>
    </lineage>
</organism>
<proteinExistence type="predicted"/>
<evidence type="ECO:0000259" key="1">
    <source>
        <dbReference type="Pfam" id="PF01973"/>
    </source>
</evidence>